<protein>
    <recommendedName>
        <fullName evidence="3">Integrase catalytic domain-containing protein</fullName>
    </recommendedName>
</protein>
<dbReference type="PROSITE" id="PS50994">
    <property type="entry name" value="INTEGRASE"/>
    <property type="match status" value="1"/>
</dbReference>
<dbReference type="GO" id="GO:0003676">
    <property type="term" value="F:nucleic acid binding"/>
    <property type="evidence" value="ECO:0007669"/>
    <property type="project" value="InterPro"/>
</dbReference>
<dbReference type="PANTHER" id="PTHR47331:SF1">
    <property type="entry name" value="GAG-LIKE PROTEIN"/>
    <property type="match status" value="1"/>
</dbReference>
<feature type="non-terminal residue" evidence="4">
    <location>
        <position position="667"/>
    </location>
</feature>
<comment type="caution">
    <text evidence="4">The sequence shown here is derived from an EMBL/GenBank/DDBJ whole genome shotgun (WGS) entry which is preliminary data.</text>
</comment>
<organism evidence="4 5">
    <name type="scientific">Ancylostoma ceylanicum</name>
    <dbReference type="NCBI Taxonomy" id="53326"/>
    <lineage>
        <taxon>Eukaryota</taxon>
        <taxon>Metazoa</taxon>
        <taxon>Ecdysozoa</taxon>
        <taxon>Nematoda</taxon>
        <taxon>Chromadorea</taxon>
        <taxon>Rhabditida</taxon>
        <taxon>Rhabditina</taxon>
        <taxon>Rhabditomorpha</taxon>
        <taxon>Strongyloidea</taxon>
        <taxon>Ancylostomatidae</taxon>
        <taxon>Ancylostomatinae</taxon>
        <taxon>Ancylostoma</taxon>
    </lineage>
</organism>
<evidence type="ECO:0000259" key="3">
    <source>
        <dbReference type="PROSITE" id="PS50994"/>
    </source>
</evidence>
<dbReference type="InterPro" id="IPR040676">
    <property type="entry name" value="DUF5641"/>
</dbReference>
<name>A0A016W5G7_9BILA</name>
<reference evidence="5" key="1">
    <citation type="journal article" date="2015" name="Nat. Genet.">
        <title>The genome and transcriptome of the zoonotic hookworm Ancylostoma ceylanicum identify infection-specific gene families.</title>
        <authorList>
            <person name="Schwarz E.M."/>
            <person name="Hu Y."/>
            <person name="Antoshechkin I."/>
            <person name="Miller M.M."/>
            <person name="Sternberg P.W."/>
            <person name="Aroian R.V."/>
        </authorList>
    </citation>
    <scope>NUCLEOTIDE SEQUENCE</scope>
    <source>
        <strain evidence="5">HY135</strain>
    </source>
</reference>
<dbReference type="Gene3D" id="3.30.420.10">
    <property type="entry name" value="Ribonuclease H-like superfamily/Ribonuclease H"/>
    <property type="match status" value="1"/>
</dbReference>
<keyword evidence="2" id="KW-0812">Transmembrane</keyword>
<dbReference type="InterPro" id="IPR012337">
    <property type="entry name" value="RNaseH-like_sf"/>
</dbReference>
<dbReference type="PANTHER" id="PTHR47331">
    <property type="entry name" value="PHD-TYPE DOMAIN-CONTAINING PROTEIN"/>
    <property type="match status" value="1"/>
</dbReference>
<dbReference type="Pfam" id="PF18701">
    <property type="entry name" value="DUF5641"/>
    <property type="match status" value="1"/>
</dbReference>
<keyword evidence="5" id="KW-1185">Reference proteome</keyword>
<evidence type="ECO:0000256" key="1">
    <source>
        <dbReference type="SAM" id="MobiDB-lite"/>
    </source>
</evidence>
<dbReference type="InterPro" id="IPR001584">
    <property type="entry name" value="Integrase_cat-core"/>
</dbReference>
<dbReference type="AlphaFoldDB" id="A0A016W5G7"/>
<dbReference type="EMBL" id="JARK01000958">
    <property type="protein sequence ID" value="EYC34841.1"/>
    <property type="molecule type" value="Genomic_DNA"/>
</dbReference>
<evidence type="ECO:0000313" key="5">
    <source>
        <dbReference type="Proteomes" id="UP000024635"/>
    </source>
</evidence>
<accession>A0A016W5G7</accession>
<dbReference type="GO" id="GO:0015074">
    <property type="term" value="P:DNA integration"/>
    <property type="evidence" value="ECO:0007669"/>
    <property type="project" value="InterPro"/>
</dbReference>
<feature type="domain" description="Integrase catalytic" evidence="3">
    <location>
        <begin position="10"/>
        <end position="195"/>
    </location>
</feature>
<feature type="region of interest" description="Disordered" evidence="1">
    <location>
        <begin position="337"/>
        <end position="363"/>
    </location>
</feature>
<proteinExistence type="predicted"/>
<keyword evidence="2" id="KW-1133">Transmembrane helix</keyword>
<evidence type="ECO:0000313" key="4">
    <source>
        <dbReference type="EMBL" id="EYC34841.1"/>
    </source>
</evidence>
<dbReference type="InterPro" id="IPR036397">
    <property type="entry name" value="RNaseH_sf"/>
</dbReference>
<feature type="compositionally biased region" description="Basic and acidic residues" evidence="1">
    <location>
        <begin position="345"/>
        <end position="356"/>
    </location>
</feature>
<dbReference type="SUPFAM" id="SSF53098">
    <property type="entry name" value="Ribonuclease H-like"/>
    <property type="match status" value="1"/>
</dbReference>
<feature type="transmembrane region" description="Helical" evidence="2">
    <location>
        <begin position="527"/>
        <end position="553"/>
    </location>
</feature>
<evidence type="ECO:0000256" key="2">
    <source>
        <dbReference type="SAM" id="Phobius"/>
    </source>
</evidence>
<keyword evidence="2" id="KW-0472">Membrane</keyword>
<sequence>MPSLPQDRVQMSKPFLNIGCDYIGPFHSRSGENMYICLYTCLTTRAVHLEVVDSLSAGAFLSSFMRFVSRRGVPQLVRTDCGSNFTLGSLIIKELFKVDEESGNSVMSYSACAGIKWLFNPPASPWMGGVWERLVGSVKKALRKSVGRKKLNFIELNTVATQIEAVINTRPLTKLNFSCLEEIPLRPVDFLQGNIKYSLPDSAAVNYSDDPSYDPELIQSRKQAYEALEFSSKVANKFWERWSKEYLTALRETQKNALKQPRHISRNIPEIGEIVLIEQDLLPRGNWSYGKVVEVIKSHDGGSRSAKVLIPNGKVLHRPLNKLYPLEIRSFSDSNDAQIPLLPHRSPEPAVDERNKRPDRRSKTRAIEIIKAFEDSLEDHEETAHLSQVQRPPLVSMVAKSPSSHRRSGISSLFMIALMLTAMSSAAAEQSWHTAIECMNGAVNIWPPNVTFKLCFSKECRDFDGATRKVMHYKLPVSPANQEVPVKMEFMHGNESLSMQTRCSPPSFCDQAKTILSIALLGNPHCWPVGALVTVAVILYLGLATAMSLFWGIKRLKRSEWRRTATKVPSGKPQQEIYTLHSFTPVPLSGRIVATVCIIALTTNNLTHACQNGYMRHSVDLICGPNHHCSHKFRREILFNTLQKEQCVEIRHRNDPVGYIKLSMQPM</sequence>
<dbReference type="OrthoDB" id="8019190at2759"/>
<dbReference type="Proteomes" id="UP000024635">
    <property type="component" value="Unassembled WGS sequence"/>
</dbReference>
<gene>
    <name evidence="4" type="primary">Acey_s1359.g3845</name>
    <name evidence="4" type="ORF">Y032_1359g3845</name>
</gene>
<dbReference type="STRING" id="53326.A0A016W5G7"/>